<sequence length="89" mass="10248">TRKSHWKSFNTWKIQKGMMNQDAGDTKICGSCLNDSLELVINYEKSKCEPYFVCGKDIGQLFAENDYPLSAEQKCTVCGHIADKWEYEE</sequence>
<comment type="caution">
    <text evidence="1">The sequence shown here is derived from an EMBL/GenBank/DDBJ whole genome shotgun (WGS) entry which is preliminary data.</text>
</comment>
<evidence type="ECO:0000313" key="2">
    <source>
        <dbReference type="Proteomes" id="UP000298340"/>
    </source>
</evidence>
<organism evidence="1 2">
    <name type="scientific">Flavobacterium circumlabens</name>
    <dbReference type="NCBI Taxonomy" id="2133765"/>
    <lineage>
        <taxon>Bacteria</taxon>
        <taxon>Pseudomonadati</taxon>
        <taxon>Bacteroidota</taxon>
        <taxon>Flavobacteriia</taxon>
        <taxon>Flavobacteriales</taxon>
        <taxon>Flavobacteriaceae</taxon>
        <taxon>Flavobacterium</taxon>
    </lineage>
</organism>
<protein>
    <submittedName>
        <fullName evidence="1">Uncharacterized protein</fullName>
    </submittedName>
</protein>
<dbReference type="Proteomes" id="UP000298340">
    <property type="component" value="Unassembled WGS sequence"/>
</dbReference>
<proteinExistence type="predicted"/>
<dbReference type="AlphaFoldDB" id="A0A4Y7U2H0"/>
<accession>A0A4Y7U2H0</accession>
<reference evidence="1 2" key="1">
    <citation type="journal article" date="2018" name="Syst. Appl. Microbiol.">
        <title>Flavobacterium circumlabens sp. nov. and Flavobacterium cupreum sp. nov., two psychrotrophic species isolated from Antarctic environmental samples.</title>
        <authorList>
            <person name="Kralova S."/>
            <person name="Busse H.J."/>
            <person name="Svec P."/>
            <person name="Maslanova I."/>
            <person name="Stankova E."/>
            <person name="Bartak M."/>
            <person name="Sedlacek I."/>
        </authorList>
    </citation>
    <scope>NUCLEOTIDE SEQUENCE [LARGE SCALE GENOMIC DNA]</scope>
    <source>
        <strain evidence="1 2">CCM 8828</strain>
    </source>
</reference>
<gene>
    <name evidence="1" type="ORF">D0809_30375</name>
</gene>
<name>A0A4Y7U2H0_9FLAO</name>
<dbReference type="EMBL" id="QWDN01001253">
    <property type="protein sequence ID" value="TEB40484.1"/>
    <property type="molecule type" value="Genomic_DNA"/>
</dbReference>
<dbReference type="RefSeq" id="WP_238698914.1">
    <property type="nucleotide sequence ID" value="NZ_QWDN01001253.1"/>
</dbReference>
<feature type="non-terminal residue" evidence="1">
    <location>
        <position position="1"/>
    </location>
</feature>
<evidence type="ECO:0000313" key="1">
    <source>
        <dbReference type="EMBL" id="TEB40484.1"/>
    </source>
</evidence>